<keyword evidence="3" id="KW-1185">Reference proteome</keyword>
<feature type="compositionally biased region" description="Basic and acidic residues" evidence="1">
    <location>
        <begin position="33"/>
        <end position="43"/>
    </location>
</feature>
<reference evidence="2" key="1">
    <citation type="submission" date="2023-01" db="EMBL/GenBank/DDBJ databases">
        <title>Draft genome sequence of Nocardiopsis sp. LSu2-4 isolated from halophytes.</title>
        <authorList>
            <person name="Duangmal K."/>
            <person name="Chantavorakit T."/>
        </authorList>
    </citation>
    <scope>NUCLEOTIDE SEQUENCE</scope>
    <source>
        <strain evidence="2">LSu2-4</strain>
    </source>
</reference>
<name>A0ABT4TVG6_9ACTN</name>
<dbReference type="EMBL" id="JAQFWP010000097">
    <property type="protein sequence ID" value="MDA2808680.1"/>
    <property type="molecule type" value="Genomic_DNA"/>
</dbReference>
<sequence length="85" mass="9547">MTAQWQQENGRNAQDAVDRDAGFEEDEDFETSEADRAEQRTDAAEGAEEETWSADRPLGVSDDVPEGDAVEQHLEVGLDDDEYRE</sequence>
<evidence type="ECO:0000313" key="2">
    <source>
        <dbReference type="EMBL" id="MDA2808680.1"/>
    </source>
</evidence>
<protein>
    <recommendedName>
        <fullName evidence="4">DUF5709 domain-containing protein</fullName>
    </recommendedName>
</protein>
<proteinExistence type="predicted"/>
<feature type="compositionally biased region" description="Polar residues" evidence="1">
    <location>
        <begin position="1"/>
        <end position="12"/>
    </location>
</feature>
<gene>
    <name evidence="2" type="ORF">O4U47_29515</name>
</gene>
<comment type="caution">
    <text evidence="2">The sequence shown here is derived from an EMBL/GenBank/DDBJ whole genome shotgun (WGS) entry which is preliminary data.</text>
</comment>
<accession>A0ABT4TVG6</accession>
<feature type="region of interest" description="Disordered" evidence="1">
    <location>
        <begin position="1"/>
        <end position="85"/>
    </location>
</feature>
<feature type="compositionally biased region" description="Acidic residues" evidence="1">
    <location>
        <begin position="23"/>
        <end position="32"/>
    </location>
</feature>
<organism evidence="2 3">
    <name type="scientific">Nocardiopsis suaedae</name>
    <dbReference type="NCBI Taxonomy" id="3018444"/>
    <lineage>
        <taxon>Bacteria</taxon>
        <taxon>Bacillati</taxon>
        <taxon>Actinomycetota</taxon>
        <taxon>Actinomycetes</taxon>
        <taxon>Streptosporangiales</taxon>
        <taxon>Nocardiopsidaceae</taxon>
        <taxon>Nocardiopsis</taxon>
    </lineage>
</organism>
<evidence type="ECO:0000313" key="3">
    <source>
        <dbReference type="Proteomes" id="UP001165685"/>
    </source>
</evidence>
<evidence type="ECO:0008006" key="4">
    <source>
        <dbReference type="Google" id="ProtNLM"/>
    </source>
</evidence>
<dbReference type="Proteomes" id="UP001165685">
    <property type="component" value="Unassembled WGS sequence"/>
</dbReference>
<evidence type="ECO:0000256" key="1">
    <source>
        <dbReference type="SAM" id="MobiDB-lite"/>
    </source>
</evidence>
<dbReference type="RefSeq" id="WP_270681267.1">
    <property type="nucleotide sequence ID" value="NZ_JAQFWP010000097.1"/>
</dbReference>